<feature type="compositionally biased region" description="Low complexity" evidence="1">
    <location>
        <begin position="51"/>
        <end position="92"/>
    </location>
</feature>
<evidence type="ECO:0000313" key="3">
    <source>
        <dbReference type="Proteomes" id="UP000697995"/>
    </source>
</evidence>
<feature type="compositionally biased region" description="Low complexity" evidence="1">
    <location>
        <begin position="1"/>
        <end position="17"/>
    </location>
</feature>
<proteinExistence type="predicted"/>
<name>A0ABS1D8L3_9PROT</name>
<dbReference type="Proteomes" id="UP000697995">
    <property type="component" value="Unassembled WGS sequence"/>
</dbReference>
<feature type="non-terminal residue" evidence="2">
    <location>
        <position position="258"/>
    </location>
</feature>
<protein>
    <submittedName>
        <fullName evidence="2">Uncharacterized protein</fullName>
    </submittedName>
</protein>
<comment type="caution">
    <text evidence="2">The sequence shown here is derived from an EMBL/GenBank/DDBJ whole genome shotgun (WGS) entry which is preliminary data.</text>
</comment>
<feature type="non-terminal residue" evidence="2">
    <location>
        <position position="1"/>
    </location>
</feature>
<evidence type="ECO:0000256" key="1">
    <source>
        <dbReference type="SAM" id="MobiDB-lite"/>
    </source>
</evidence>
<dbReference type="EMBL" id="NRSG01000804">
    <property type="protein sequence ID" value="MBK1662838.1"/>
    <property type="molecule type" value="Genomic_DNA"/>
</dbReference>
<feature type="region of interest" description="Disordered" evidence="1">
    <location>
        <begin position="1"/>
        <end position="109"/>
    </location>
</feature>
<accession>A0ABS1D8L3</accession>
<organism evidence="2 3">
    <name type="scientific">Paracraurococcus ruber</name>
    <dbReference type="NCBI Taxonomy" id="77675"/>
    <lineage>
        <taxon>Bacteria</taxon>
        <taxon>Pseudomonadati</taxon>
        <taxon>Pseudomonadota</taxon>
        <taxon>Alphaproteobacteria</taxon>
        <taxon>Acetobacterales</taxon>
        <taxon>Roseomonadaceae</taxon>
        <taxon>Paracraurococcus</taxon>
    </lineage>
</organism>
<gene>
    <name evidence="2" type="ORF">CKO45_32235</name>
</gene>
<keyword evidence="3" id="KW-1185">Reference proteome</keyword>
<feature type="compositionally biased region" description="Gly residues" evidence="1">
    <location>
        <begin position="18"/>
        <end position="50"/>
    </location>
</feature>
<sequence length="258" mass="24797">STTGGSNSQGGSQASTGGSSGQGGGQASTGGGSGQGGGQASTGGSSGQGGSQASTGGSSSNSPGGSSSNSPGGSQASTGGSNSQGNGQANTGGSNGQGNGQGTSTPPGSFQLGAFTVFGLIPQNECGAGGFANCVATPGGTASGSGGEPTIFKLNADGSTDLGRYVTVDGSEFPVRFDASTDRLSFQFVPNPGDPLPYYVAIKQADGYYLLSRPDPADAGRLLPIQSFDIALGQLFRQPGYSHITFFGSGAWAPPGPG</sequence>
<reference evidence="2 3" key="1">
    <citation type="journal article" date="2020" name="Microorganisms">
        <title>Osmotic Adaptation and Compatible Solute Biosynthesis of Phototrophic Bacteria as Revealed from Genome Analyses.</title>
        <authorList>
            <person name="Imhoff J.F."/>
            <person name="Rahn T."/>
            <person name="Kunzel S."/>
            <person name="Keller A."/>
            <person name="Neulinger S.C."/>
        </authorList>
    </citation>
    <scope>NUCLEOTIDE SEQUENCE [LARGE SCALE GENOMIC DNA]</scope>
    <source>
        <strain evidence="2 3">DSM 15382</strain>
    </source>
</reference>
<evidence type="ECO:0000313" key="2">
    <source>
        <dbReference type="EMBL" id="MBK1662838.1"/>
    </source>
</evidence>